<dbReference type="PANTHER" id="PTHR46361">
    <property type="entry name" value="ELECTRON CARRIER/ PROTEIN DISULFIDE OXIDOREDUCTASE"/>
    <property type="match status" value="1"/>
</dbReference>
<gene>
    <name evidence="2" type="ORF">PINE0816_LOCUS4043</name>
</gene>
<dbReference type="PANTHER" id="PTHR46361:SF3">
    <property type="entry name" value="ELECTRON CARRIER_ PROTEIN DISULFIDE OXIDOREDUCTASE"/>
    <property type="match status" value="1"/>
</dbReference>
<dbReference type="AlphaFoldDB" id="A0A7S0G869"/>
<feature type="domain" description="DUF547" evidence="1">
    <location>
        <begin position="53"/>
        <end position="178"/>
    </location>
</feature>
<organism evidence="2">
    <name type="scientific">Proboscia inermis</name>
    <dbReference type="NCBI Taxonomy" id="420281"/>
    <lineage>
        <taxon>Eukaryota</taxon>
        <taxon>Sar</taxon>
        <taxon>Stramenopiles</taxon>
        <taxon>Ochrophyta</taxon>
        <taxon>Bacillariophyta</taxon>
        <taxon>Coscinodiscophyceae</taxon>
        <taxon>Rhizosoleniophycidae</taxon>
        <taxon>Rhizosoleniales</taxon>
        <taxon>Rhizosoleniaceae</taxon>
        <taxon>Proboscia</taxon>
    </lineage>
</organism>
<accession>A0A7S0G869</accession>
<proteinExistence type="predicted"/>
<reference evidence="2" key="1">
    <citation type="submission" date="2021-01" db="EMBL/GenBank/DDBJ databases">
        <authorList>
            <person name="Corre E."/>
            <person name="Pelletier E."/>
            <person name="Niang G."/>
            <person name="Scheremetjew M."/>
            <person name="Finn R."/>
            <person name="Kale V."/>
            <person name="Holt S."/>
            <person name="Cochrane G."/>
            <person name="Meng A."/>
            <person name="Brown T."/>
            <person name="Cohen L."/>
        </authorList>
    </citation>
    <scope>NUCLEOTIDE SEQUENCE</scope>
    <source>
        <strain evidence="2">CCAP1064/1</strain>
    </source>
</reference>
<sequence>MAILSRLRRMVSKIECFATDERGQIDYIAAEKDPSFLSFDEATCELQGVSLWSMDDRTKLSFGINLYNLMVKHAIIKVGISTTYFTRLAFYKTLRYNIGGTLLSCDDVEHGILRANTRAPKELFPPFGKYDSRRELARPDLDPRIHFALNCGSKSCPSVEKFSSEKIEEELKVVARGFCEDDGNVSIDFWKHELTLSMIFYWYRADFSRSTSELPRQIVKFLSGTRQTKLQEMIDSGRPIKVKFKTYEWSANASRCKEYKGPKSIAARRWSTDALFQCNLF</sequence>
<dbReference type="InterPro" id="IPR006869">
    <property type="entry name" value="DUF547"/>
</dbReference>
<dbReference type="EMBL" id="HBEL01008459">
    <property type="protein sequence ID" value="CAD8407923.1"/>
    <property type="molecule type" value="Transcribed_RNA"/>
</dbReference>
<protein>
    <recommendedName>
        <fullName evidence="1">DUF547 domain-containing protein</fullName>
    </recommendedName>
</protein>
<name>A0A7S0G869_9STRA</name>
<evidence type="ECO:0000313" key="2">
    <source>
        <dbReference type="EMBL" id="CAD8407923.1"/>
    </source>
</evidence>
<dbReference type="Pfam" id="PF04784">
    <property type="entry name" value="DUF547"/>
    <property type="match status" value="1"/>
</dbReference>
<evidence type="ECO:0000259" key="1">
    <source>
        <dbReference type="Pfam" id="PF04784"/>
    </source>
</evidence>